<dbReference type="InterPro" id="IPR040708">
    <property type="entry name" value="DUF5636"/>
</dbReference>
<dbReference type="Pfam" id="PF18686">
    <property type="entry name" value="DUF5636"/>
    <property type="match status" value="1"/>
</dbReference>
<dbReference type="Proteomes" id="UP000268094">
    <property type="component" value="Unassembled WGS sequence"/>
</dbReference>
<evidence type="ECO:0000313" key="2">
    <source>
        <dbReference type="EMBL" id="RKG92183.1"/>
    </source>
</evidence>
<reference evidence="3" key="1">
    <citation type="submission" date="2018-09" db="EMBL/GenBank/DDBJ databases">
        <authorList>
            <person name="Livingstone P.G."/>
            <person name="Whitworth D.E."/>
        </authorList>
    </citation>
    <scope>NUCLEOTIDE SEQUENCE [LARGE SCALE GENOMIC DNA]</scope>
    <source>
        <strain evidence="3">CA054A</strain>
    </source>
</reference>
<dbReference type="EMBL" id="RAVZ01000030">
    <property type="protein sequence ID" value="RKG92183.1"/>
    <property type="molecule type" value="Genomic_DNA"/>
</dbReference>
<sequence length="316" mass="35217">MKIASEFIEDRKKLETGTTFNGKPCKPVPGALRGHPVFHGYVRALYHLLANRDFLLTGLARLEAELTAWIGGGGRAAKAIDYFGQWKERIGAKDESADPKFKGALSGVLAASQARHGFAVEHRVTIASTGVATGGFANIKAFANLQKTSQHFKDLNAGPEHGEFTHQIQWYIISELWNAVQQEAERMFTYTYGYEFGEHKHFANAGALMAYVGKTGLSAVGIWNLLFDRVKDETVGVYTISKDPDCKFDGRCPEVLHLSIFTRTREFPLLANFLKGRYAKREAERQNEAFSYLKQKVGKPGVQPINELGFLETPKK</sequence>
<gene>
    <name evidence="2" type="ORF">D7V88_07000</name>
</gene>
<proteinExistence type="predicted"/>
<feature type="domain" description="DUF5636" evidence="1">
    <location>
        <begin position="47"/>
        <end position="230"/>
    </location>
</feature>
<evidence type="ECO:0000259" key="1">
    <source>
        <dbReference type="Pfam" id="PF18686"/>
    </source>
</evidence>
<name>A0A3A8JR93_9BACT</name>
<organism evidence="2 3">
    <name type="scientific">Corallococcus terminator</name>
    <dbReference type="NCBI Taxonomy" id="2316733"/>
    <lineage>
        <taxon>Bacteria</taxon>
        <taxon>Pseudomonadati</taxon>
        <taxon>Myxococcota</taxon>
        <taxon>Myxococcia</taxon>
        <taxon>Myxococcales</taxon>
        <taxon>Cystobacterineae</taxon>
        <taxon>Myxococcaceae</taxon>
        <taxon>Corallococcus</taxon>
    </lineage>
</organism>
<comment type="caution">
    <text evidence="2">The sequence shown here is derived from an EMBL/GenBank/DDBJ whole genome shotgun (WGS) entry which is preliminary data.</text>
</comment>
<evidence type="ECO:0000313" key="3">
    <source>
        <dbReference type="Proteomes" id="UP000268094"/>
    </source>
</evidence>
<dbReference type="AlphaFoldDB" id="A0A3A8JR93"/>
<protein>
    <recommendedName>
        <fullName evidence="1">DUF5636 domain-containing protein</fullName>
    </recommendedName>
</protein>
<accession>A0A3A8JR93</accession>
<dbReference type="RefSeq" id="WP_120539822.1">
    <property type="nucleotide sequence ID" value="NZ_RAVZ01000030.1"/>
</dbReference>
<dbReference type="OrthoDB" id="5647528at2"/>
<keyword evidence="3" id="KW-1185">Reference proteome</keyword>